<evidence type="ECO:0000313" key="1">
    <source>
        <dbReference type="EMBL" id="ADI02932.1"/>
    </source>
</evidence>
<dbReference type="STRING" id="643648.Slip_2190"/>
<reference evidence="1 2" key="2">
    <citation type="journal article" date="2010" name="Stand. Genomic Sci.">
        <title>Complete genome sequence of Syntrophothermus lipocalidus type strain (TGB-C1).</title>
        <authorList>
            <person name="Djao O.D."/>
            <person name="Zhang X."/>
            <person name="Lucas S."/>
            <person name="Lapidus A."/>
            <person name="Del Rio T.G."/>
            <person name="Nolan M."/>
            <person name="Tice H."/>
            <person name="Cheng J.F."/>
            <person name="Han C."/>
            <person name="Tapia R."/>
            <person name="Goodwin L."/>
            <person name="Pitluck S."/>
            <person name="Liolios K."/>
            <person name="Ivanova N."/>
            <person name="Mavromatis K."/>
            <person name="Mikhailova N."/>
            <person name="Ovchinnikova G."/>
            <person name="Pati A."/>
            <person name="Brambilla E."/>
            <person name="Chen A."/>
            <person name="Palaniappan K."/>
            <person name="Land M."/>
            <person name="Hauser L."/>
            <person name="Chang Y.J."/>
            <person name="Jeffries C.D."/>
            <person name="Rohde M."/>
            <person name="Sikorski J."/>
            <person name="Spring S."/>
            <person name="Goker M."/>
            <person name="Detter J.C."/>
            <person name="Woyke T."/>
            <person name="Bristow J."/>
            <person name="Eisen J.A."/>
            <person name="Markowitz V."/>
            <person name="Hugenholtz P."/>
            <person name="Kyrpides N.C."/>
            <person name="Klenk H.P."/>
        </authorList>
    </citation>
    <scope>NUCLEOTIDE SEQUENCE [LARGE SCALE GENOMIC DNA]</scope>
    <source>
        <strain evidence="2">DSM 12680 / TGB-C1</strain>
    </source>
</reference>
<dbReference type="EMBL" id="CP002048">
    <property type="protein sequence ID" value="ADI02932.1"/>
    <property type="molecule type" value="Genomic_DNA"/>
</dbReference>
<evidence type="ECO:0008006" key="3">
    <source>
        <dbReference type="Google" id="ProtNLM"/>
    </source>
</evidence>
<dbReference type="AlphaFoldDB" id="D7CJH7"/>
<evidence type="ECO:0000313" key="2">
    <source>
        <dbReference type="Proteomes" id="UP000000378"/>
    </source>
</evidence>
<gene>
    <name evidence="1" type="ordered locus">Slip_2190</name>
</gene>
<name>D7CJH7_SYNLT</name>
<organism evidence="1 2">
    <name type="scientific">Syntrophothermus lipocalidus (strain DSM 12680 / TGB-C1)</name>
    <dbReference type="NCBI Taxonomy" id="643648"/>
    <lineage>
        <taxon>Bacteria</taxon>
        <taxon>Bacillati</taxon>
        <taxon>Bacillota</taxon>
        <taxon>Clostridia</taxon>
        <taxon>Eubacteriales</taxon>
        <taxon>Syntrophomonadaceae</taxon>
        <taxon>Syntrophothermus</taxon>
    </lineage>
</organism>
<dbReference type="Gene3D" id="3.40.30.30">
    <property type="entry name" value="Hypothetical protein sa0798"/>
    <property type="match status" value="1"/>
</dbReference>
<dbReference type="KEGG" id="slp:Slip_2190"/>
<proteinExistence type="predicted"/>
<keyword evidence="2" id="KW-1185">Reference proteome</keyword>
<reference evidence="2" key="1">
    <citation type="journal article" date="2010" name="Stand. Genomic Sci.">
        <title>Complete genome sequence of Syntrophothermus lipocalidus type strain (TGB-C1T).</title>
        <authorList>
            <consortium name="US DOE Joint Genome Institute (JGI-PGF)"/>
            <person name="Djao O."/>
            <person name="Zhang X."/>
            <person name="Lucas S."/>
            <person name="Lapidus A."/>
            <person name="Glavina Del Rio T."/>
            <person name="Nolan M."/>
            <person name="Tice H."/>
            <person name="Cheng J."/>
            <person name="Han C."/>
            <person name="Tapia R."/>
            <person name="Goodwin L."/>
            <person name="Pitluck S."/>
            <person name="Liolios K."/>
            <person name="Ivanova N."/>
            <person name="Mavromatis K."/>
            <person name="Mikhailova N."/>
            <person name="Ovchinnikova G."/>
            <person name="Pati A."/>
            <person name="Brambilla E."/>
            <person name="Chen A."/>
            <person name="Palaniappan K."/>
            <person name="Land M."/>
            <person name="Hauser L."/>
            <person name="Chang Y."/>
            <person name="Jeffries C."/>
            <person name="Rohde M."/>
            <person name="Sikorski J."/>
            <person name="Spring S."/>
            <person name="Goker M."/>
            <person name="Detter J."/>
            <person name="Woyke T."/>
            <person name="Bristow J."/>
            <person name="Eisen J."/>
            <person name="Markowitz V."/>
            <person name="Hugenholtz P."/>
            <person name="Kyrpides N."/>
            <person name="Klenk H."/>
        </authorList>
    </citation>
    <scope>NUCLEOTIDE SEQUENCE [LARGE SCALE GENOMIC DNA]</scope>
    <source>
        <strain evidence="2">DSM 12680 / TGB-C1</strain>
    </source>
</reference>
<protein>
    <recommendedName>
        <fullName evidence="3">Arsenical resistance operon trans-acting repressor ArsD</fullName>
    </recommendedName>
</protein>
<dbReference type="HOGENOM" id="CLU_2107794_0_0_9"/>
<dbReference type="RefSeq" id="WP_013176334.1">
    <property type="nucleotide sequence ID" value="NC_014220.1"/>
</dbReference>
<dbReference type="InterPro" id="IPR038218">
    <property type="entry name" value="YuzD-like_sp"/>
</dbReference>
<dbReference type="Proteomes" id="UP000000378">
    <property type="component" value="Chromosome"/>
</dbReference>
<accession>D7CJH7</accession>
<sequence length="115" mass="12302">MADEKVLVEVFDGKAVAIGCGCSAPCGSDEGCGADISWKEATEKLACDLSRTYGEKVEVKYVDTREKGIKAYPMIQRLAEVGYPFPIISIGGKPRLAGAIDVEQIQSMLDEVLSA</sequence>
<dbReference type="OrthoDB" id="1808585at2"/>